<proteinExistence type="predicted"/>
<dbReference type="Proteomes" id="UP000016933">
    <property type="component" value="Unassembled WGS sequence"/>
</dbReference>
<dbReference type="HOGENOM" id="CLU_3147173_0_0_1"/>
<keyword evidence="2" id="KW-1185">Reference proteome</keyword>
<sequence length="49" mass="5542">PPTHQHPHPSSLEFIRQQPVASSALVAESSDWLVRFALWRNLSCSLAHH</sequence>
<dbReference type="EMBL" id="KB446541">
    <property type="protein sequence ID" value="EME42074.1"/>
    <property type="molecule type" value="Genomic_DNA"/>
</dbReference>
<protein>
    <submittedName>
        <fullName evidence="1">Uncharacterized protein</fullName>
    </submittedName>
</protein>
<reference evidence="2" key="1">
    <citation type="journal article" date="2012" name="PLoS Genet.">
        <title>The genomes of the fungal plant pathogens Cladosporium fulvum and Dothistroma septosporum reveal adaptation to different hosts and lifestyles but also signatures of common ancestry.</title>
        <authorList>
            <person name="de Wit P.J.G.M."/>
            <person name="van der Burgt A."/>
            <person name="Oekmen B."/>
            <person name="Stergiopoulos I."/>
            <person name="Abd-Elsalam K.A."/>
            <person name="Aerts A.L."/>
            <person name="Bahkali A.H."/>
            <person name="Beenen H.G."/>
            <person name="Chettri P."/>
            <person name="Cox M.P."/>
            <person name="Datema E."/>
            <person name="de Vries R.P."/>
            <person name="Dhillon B."/>
            <person name="Ganley A.R."/>
            <person name="Griffiths S.A."/>
            <person name="Guo Y."/>
            <person name="Hamelin R.C."/>
            <person name="Henrissat B."/>
            <person name="Kabir M.S."/>
            <person name="Jashni M.K."/>
            <person name="Kema G."/>
            <person name="Klaubauf S."/>
            <person name="Lapidus A."/>
            <person name="Levasseur A."/>
            <person name="Lindquist E."/>
            <person name="Mehrabi R."/>
            <person name="Ohm R.A."/>
            <person name="Owen T.J."/>
            <person name="Salamov A."/>
            <person name="Schwelm A."/>
            <person name="Schijlen E."/>
            <person name="Sun H."/>
            <person name="van den Burg H.A."/>
            <person name="van Ham R.C.H.J."/>
            <person name="Zhang S."/>
            <person name="Goodwin S.B."/>
            <person name="Grigoriev I.V."/>
            <person name="Collemare J."/>
            <person name="Bradshaw R.E."/>
        </authorList>
    </citation>
    <scope>NUCLEOTIDE SEQUENCE [LARGE SCALE GENOMIC DNA]</scope>
    <source>
        <strain evidence="2">NZE10 / CBS 128990</strain>
    </source>
</reference>
<dbReference type="AlphaFoldDB" id="N1PIX5"/>
<reference evidence="1 2" key="2">
    <citation type="journal article" date="2012" name="PLoS Pathog.">
        <title>Diverse lifestyles and strategies of plant pathogenesis encoded in the genomes of eighteen Dothideomycetes fungi.</title>
        <authorList>
            <person name="Ohm R.A."/>
            <person name="Feau N."/>
            <person name="Henrissat B."/>
            <person name="Schoch C.L."/>
            <person name="Horwitz B.A."/>
            <person name="Barry K.W."/>
            <person name="Condon B.J."/>
            <person name="Copeland A.C."/>
            <person name="Dhillon B."/>
            <person name="Glaser F."/>
            <person name="Hesse C.N."/>
            <person name="Kosti I."/>
            <person name="LaButti K."/>
            <person name="Lindquist E.A."/>
            <person name="Lucas S."/>
            <person name="Salamov A.A."/>
            <person name="Bradshaw R.E."/>
            <person name="Ciuffetti L."/>
            <person name="Hamelin R.C."/>
            <person name="Kema G.H.J."/>
            <person name="Lawrence C."/>
            <person name="Scott J.A."/>
            <person name="Spatafora J.W."/>
            <person name="Turgeon B.G."/>
            <person name="de Wit P.J.G.M."/>
            <person name="Zhong S."/>
            <person name="Goodwin S.B."/>
            <person name="Grigoriev I.V."/>
        </authorList>
    </citation>
    <scope>NUCLEOTIDE SEQUENCE [LARGE SCALE GENOMIC DNA]</scope>
    <source>
        <strain evidence="2">NZE10 / CBS 128990</strain>
    </source>
</reference>
<evidence type="ECO:0000313" key="2">
    <source>
        <dbReference type="Proteomes" id="UP000016933"/>
    </source>
</evidence>
<feature type="non-terminal residue" evidence="1">
    <location>
        <position position="1"/>
    </location>
</feature>
<accession>N1PIX5</accession>
<gene>
    <name evidence="1" type="ORF">DOTSEDRAFT_45634</name>
</gene>
<organism evidence="1 2">
    <name type="scientific">Dothistroma septosporum (strain NZE10 / CBS 128990)</name>
    <name type="common">Red band needle blight fungus</name>
    <name type="synonym">Mycosphaerella pini</name>
    <dbReference type="NCBI Taxonomy" id="675120"/>
    <lineage>
        <taxon>Eukaryota</taxon>
        <taxon>Fungi</taxon>
        <taxon>Dikarya</taxon>
        <taxon>Ascomycota</taxon>
        <taxon>Pezizomycotina</taxon>
        <taxon>Dothideomycetes</taxon>
        <taxon>Dothideomycetidae</taxon>
        <taxon>Mycosphaerellales</taxon>
        <taxon>Mycosphaerellaceae</taxon>
        <taxon>Dothistroma</taxon>
    </lineage>
</organism>
<evidence type="ECO:0000313" key="1">
    <source>
        <dbReference type="EMBL" id="EME42074.1"/>
    </source>
</evidence>
<name>N1PIX5_DOTSN</name>